<keyword evidence="2" id="KW-1185">Reference proteome</keyword>
<gene>
    <name evidence="1" type="ORF">AAF712_011108</name>
</gene>
<evidence type="ECO:0000313" key="1">
    <source>
        <dbReference type="EMBL" id="KAL0062030.1"/>
    </source>
</evidence>
<dbReference type="EMBL" id="JBBXMP010000116">
    <property type="protein sequence ID" value="KAL0062030.1"/>
    <property type="molecule type" value="Genomic_DNA"/>
</dbReference>
<name>A0ABR2ZLB8_9AGAR</name>
<accession>A0ABR2ZLB8</accession>
<protein>
    <submittedName>
        <fullName evidence="1">Uncharacterized protein</fullName>
    </submittedName>
</protein>
<proteinExistence type="predicted"/>
<evidence type="ECO:0000313" key="2">
    <source>
        <dbReference type="Proteomes" id="UP001437256"/>
    </source>
</evidence>
<reference evidence="1 2" key="1">
    <citation type="submission" date="2024-05" db="EMBL/GenBank/DDBJ databases">
        <title>A draft genome resource for the thread blight pathogen Marasmius tenuissimus strain MS-2.</title>
        <authorList>
            <person name="Yulfo-Soto G.E."/>
            <person name="Baruah I.K."/>
            <person name="Amoako-Attah I."/>
            <person name="Bukari Y."/>
            <person name="Meinhardt L.W."/>
            <person name="Bailey B.A."/>
            <person name="Cohen S.P."/>
        </authorList>
    </citation>
    <scope>NUCLEOTIDE SEQUENCE [LARGE SCALE GENOMIC DNA]</scope>
    <source>
        <strain evidence="1 2">MS-2</strain>
    </source>
</reference>
<dbReference type="Proteomes" id="UP001437256">
    <property type="component" value="Unassembled WGS sequence"/>
</dbReference>
<sequence length="147" mass="16230">MPTIMYVASKHGVLGVMRALDKTSFRSLNIRISCICPFYAETPLVPTFLKELFEENGIPLVPVPRIAGAIIHSATHPDPSTSGGAYWVPGPGSSFFVSREEFKEGVYEVIDEYSNAQFKRLSNPRRPEAGGWLKSLLPARFNSSAKL</sequence>
<dbReference type="InterPro" id="IPR036291">
    <property type="entry name" value="NAD(P)-bd_dom_sf"/>
</dbReference>
<comment type="caution">
    <text evidence="1">The sequence shown here is derived from an EMBL/GenBank/DDBJ whole genome shotgun (WGS) entry which is preliminary data.</text>
</comment>
<dbReference type="Gene3D" id="3.40.50.720">
    <property type="entry name" value="NAD(P)-binding Rossmann-like Domain"/>
    <property type="match status" value="1"/>
</dbReference>
<dbReference type="SUPFAM" id="SSF51735">
    <property type="entry name" value="NAD(P)-binding Rossmann-fold domains"/>
    <property type="match status" value="1"/>
</dbReference>
<organism evidence="1 2">
    <name type="scientific">Marasmius tenuissimus</name>
    <dbReference type="NCBI Taxonomy" id="585030"/>
    <lineage>
        <taxon>Eukaryota</taxon>
        <taxon>Fungi</taxon>
        <taxon>Dikarya</taxon>
        <taxon>Basidiomycota</taxon>
        <taxon>Agaricomycotina</taxon>
        <taxon>Agaricomycetes</taxon>
        <taxon>Agaricomycetidae</taxon>
        <taxon>Agaricales</taxon>
        <taxon>Marasmiineae</taxon>
        <taxon>Marasmiaceae</taxon>
        <taxon>Marasmius</taxon>
    </lineage>
</organism>